<dbReference type="AlphaFoldDB" id="A0A8T2API7"/>
<dbReference type="SMART" id="SM00717">
    <property type="entry name" value="SANT"/>
    <property type="match status" value="2"/>
</dbReference>
<dbReference type="GO" id="GO:0005634">
    <property type="term" value="C:nucleus"/>
    <property type="evidence" value="ECO:0007669"/>
    <property type="project" value="UniProtKB-SubCell"/>
</dbReference>
<feature type="compositionally biased region" description="Low complexity" evidence="8">
    <location>
        <begin position="136"/>
        <end position="158"/>
    </location>
</feature>
<dbReference type="GO" id="GO:0003677">
    <property type="term" value="F:DNA binding"/>
    <property type="evidence" value="ECO:0007669"/>
    <property type="project" value="UniProtKB-KW"/>
</dbReference>
<evidence type="ECO:0000313" key="12">
    <source>
        <dbReference type="Proteomes" id="UP000694240"/>
    </source>
</evidence>
<dbReference type="Pfam" id="PF00249">
    <property type="entry name" value="Myb_DNA-binding"/>
    <property type="match status" value="2"/>
</dbReference>
<keyword evidence="6" id="KW-0804">Transcription</keyword>
<feature type="compositionally biased region" description="Basic and acidic residues" evidence="8">
    <location>
        <begin position="1"/>
        <end position="16"/>
    </location>
</feature>
<comment type="caution">
    <text evidence="11">The sequence shown here is derived from an EMBL/GenBank/DDBJ whole genome shotgun (WGS) entry which is preliminary data.</text>
</comment>
<keyword evidence="2" id="KW-0677">Repeat</keyword>
<accession>A0A8T2API7</accession>
<dbReference type="PROSITE" id="PS51294">
    <property type="entry name" value="HTH_MYB"/>
    <property type="match status" value="2"/>
</dbReference>
<feature type="domain" description="HTH myb-type" evidence="10">
    <location>
        <begin position="80"/>
        <end position="134"/>
    </location>
</feature>
<evidence type="ECO:0000313" key="11">
    <source>
        <dbReference type="EMBL" id="KAG7576490.1"/>
    </source>
</evidence>
<evidence type="ECO:0000256" key="4">
    <source>
        <dbReference type="ARBA" id="ARBA00023125"/>
    </source>
</evidence>
<dbReference type="InterPro" id="IPR017930">
    <property type="entry name" value="Myb_dom"/>
</dbReference>
<evidence type="ECO:0000256" key="6">
    <source>
        <dbReference type="ARBA" id="ARBA00023163"/>
    </source>
</evidence>
<sequence>MMMRKPDIATIRDKGKPNHACGGNNNKPKLRKGLWSPDEDEKLIRYMLTNGQGCWSDIARNAGLLRCGKSCRLRWINYLRPDLKRGSFSPQEEDLIFHLHSILGNRWSQIATRLPGRTDNEIKNFWNSTLKKRLKNNNNNNNNNTSPGSSPNNSNSNSLDPRDQHVDMGGNSAPLMDGYQHDDNMMIVGNTMRMESSSSFNFAPVVNSVGLNQLDDPLMISVPDNRYHQMGNTGNVFNVNGLGDYGNTILDPFSKRVSVEGDWFLPPSENTNVIACSTSNNLNLQVLDPCFNRKNVCHSESFKVGNVLGIENGSWEIENPKIGDWDLDGLIDNNSSFPFLDFQVE</sequence>
<evidence type="ECO:0000259" key="9">
    <source>
        <dbReference type="PROSITE" id="PS50090"/>
    </source>
</evidence>
<keyword evidence="7" id="KW-0539">Nucleus</keyword>
<evidence type="ECO:0000259" key="10">
    <source>
        <dbReference type="PROSITE" id="PS51294"/>
    </source>
</evidence>
<dbReference type="PANTHER" id="PTHR47997">
    <property type="entry name" value="MYB DOMAIN PROTEIN 55"/>
    <property type="match status" value="1"/>
</dbReference>
<reference evidence="11 12" key="1">
    <citation type="submission" date="2020-12" db="EMBL/GenBank/DDBJ databases">
        <title>Concerted genomic and epigenomic changes stabilize Arabidopsis allopolyploids.</title>
        <authorList>
            <person name="Chen Z."/>
        </authorList>
    </citation>
    <scope>NUCLEOTIDE SEQUENCE [LARGE SCALE GENOMIC DNA]</scope>
    <source>
        <strain evidence="11">Allo738</strain>
        <tissue evidence="11">Leaf</tissue>
    </source>
</reference>
<dbReference type="GO" id="GO:0045893">
    <property type="term" value="P:positive regulation of DNA-templated transcription"/>
    <property type="evidence" value="ECO:0007669"/>
    <property type="project" value="UniProtKB-ARBA"/>
</dbReference>
<evidence type="ECO:0000256" key="7">
    <source>
        <dbReference type="ARBA" id="ARBA00023242"/>
    </source>
</evidence>
<keyword evidence="3" id="KW-0805">Transcription regulation</keyword>
<dbReference type="CDD" id="cd00167">
    <property type="entry name" value="SANT"/>
    <property type="match status" value="2"/>
</dbReference>
<dbReference type="InterPro" id="IPR051953">
    <property type="entry name" value="Plant_SW-associated_TFs"/>
</dbReference>
<comment type="subcellular location">
    <subcellularLocation>
        <location evidence="1">Nucleus</location>
    </subcellularLocation>
</comment>
<evidence type="ECO:0000256" key="5">
    <source>
        <dbReference type="ARBA" id="ARBA00023159"/>
    </source>
</evidence>
<evidence type="ECO:0000256" key="8">
    <source>
        <dbReference type="SAM" id="MobiDB-lite"/>
    </source>
</evidence>
<dbReference type="PROSITE" id="PS50090">
    <property type="entry name" value="MYB_LIKE"/>
    <property type="match status" value="2"/>
</dbReference>
<feature type="domain" description="HTH myb-type" evidence="10">
    <location>
        <begin position="27"/>
        <end position="79"/>
    </location>
</feature>
<feature type="region of interest" description="Disordered" evidence="8">
    <location>
        <begin position="1"/>
        <end position="34"/>
    </location>
</feature>
<feature type="domain" description="Myb-like" evidence="9">
    <location>
        <begin position="80"/>
        <end position="130"/>
    </location>
</feature>
<keyword evidence="5" id="KW-0010">Activator</keyword>
<evidence type="ECO:0000256" key="2">
    <source>
        <dbReference type="ARBA" id="ARBA00022737"/>
    </source>
</evidence>
<dbReference type="FunFam" id="1.10.10.60:FF:000140">
    <property type="entry name" value="Myb transcription factor"/>
    <property type="match status" value="1"/>
</dbReference>
<gene>
    <name evidence="11" type="ORF">ISN45_Aa03g008630</name>
</gene>
<organism evidence="11 12">
    <name type="scientific">Arabidopsis thaliana x Arabidopsis arenosa</name>
    <dbReference type="NCBI Taxonomy" id="1240361"/>
    <lineage>
        <taxon>Eukaryota</taxon>
        <taxon>Viridiplantae</taxon>
        <taxon>Streptophyta</taxon>
        <taxon>Embryophyta</taxon>
        <taxon>Tracheophyta</taxon>
        <taxon>Spermatophyta</taxon>
        <taxon>Magnoliopsida</taxon>
        <taxon>eudicotyledons</taxon>
        <taxon>Gunneridae</taxon>
        <taxon>Pentapetalae</taxon>
        <taxon>rosids</taxon>
        <taxon>malvids</taxon>
        <taxon>Brassicales</taxon>
        <taxon>Brassicaceae</taxon>
        <taxon>Camelineae</taxon>
        <taxon>Arabidopsis</taxon>
    </lineage>
</organism>
<dbReference type="FunFam" id="1.10.10.60:FF:000077">
    <property type="entry name" value="MYB transcription factor"/>
    <property type="match status" value="1"/>
</dbReference>
<proteinExistence type="predicted"/>
<dbReference type="PANTHER" id="PTHR47997:SF45">
    <property type="entry name" value="TRANSCRIPTION FACTOR MYB83"/>
    <property type="match status" value="1"/>
</dbReference>
<dbReference type="Proteomes" id="UP000694240">
    <property type="component" value="Chromosome 8"/>
</dbReference>
<feature type="region of interest" description="Disordered" evidence="8">
    <location>
        <begin position="133"/>
        <end position="179"/>
    </location>
</feature>
<dbReference type="EMBL" id="JAEFBK010000008">
    <property type="protein sequence ID" value="KAG7576490.1"/>
    <property type="molecule type" value="Genomic_DNA"/>
</dbReference>
<keyword evidence="11" id="KW-0371">Homeobox</keyword>
<evidence type="ECO:0000256" key="3">
    <source>
        <dbReference type="ARBA" id="ARBA00023015"/>
    </source>
</evidence>
<feature type="domain" description="Myb-like" evidence="9">
    <location>
        <begin position="27"/>
        <end position="79"/>
    </location>
</feature>
<keyword evidence="12" id="KW-1185">Reference proteome</keyword>
<dbReference type="InterPro" id="IPR001005">
    <property type="entry name" value="SANT/Myb"/>
</dbReference>
<evidence type="ECO:0000256" key="1">
    <source>
        <dbReference type="ARBA" id="ARBA00004123"/>
    </source>
</evidence>
<name>A0A8T2API7_9BRAS</name>
<keyword evidence="4 11" id="KW-0238">DNA-binding</keyword>
<protein>
    <submittedName>
        <fullName evidence="11">Homeobox-like domain superfamily</fullName>
    </submittedName>
</protein>